<protein>
    <submittedName>
        <fullName evidence="2">Uncharacterized protein</fullName>
    </submittedName>
</protein>
<dbReference type="GeneID" id="54555902"/>
<sequence length="187" mass="19827">MSTHSPATVPVPIKGSRVQEGNERPCMHFGTSAGDVHLIKTGAARDSGRGFLLLACSGTGPSAIGSSEDEFSSSDLKLDGGNGRSRTGGGACAITQASGSRKKDLCWRKGNRSVCLFQDCENSERARGAVFRGESSRTDCGRCQHLSFLLLHMVEGLGGKTWGELVKVFLEAIRGCSGWQPRGARKP</sequence>
<reference evidence="2" key="1">
    <citation type="journal article" date="2020" name="Stud. Mycol.">
        <title>101 Dothideomycetes genomes: a test case for predicting lifestyles and emergence of pathogens.</title>
        <authorList>
            <person name="Haridas S."/>
            <person name="Albert R."/>
            <person name="Binder M."/>
            <person name="Bloem J."/>
            <person name="Labutti K."/>
            <person name="Salamov A."/>
            <person name="Andreopoulos B."/>
            <person name="Baker S."/>
            <person name="Barry K."/>
            <person name="Bills G."/>
            <person name="Bluhm B."/>
            <person name="Cannon C."/>
            <person name="Castanera R."/>
            <person name="Culley D."/>
            <person name="Daum C."/>
            <person name="Ezra D."/>
            <person name="Gonzalez J."/>
            <person name="Henrissat B."/>
            <person name="Kuo A."/>
            <person name="Liang C."/>
            <person name="Lipzen A."/>
            <person name="Lutzoni F."/>
            <person name="Magnuson J."/>
            <person name="Mondo S."/>
            <person name="Nolan M."/>
            <person name="Ohm R."/>
            <person name="Pangilinan J."/>
            <person name="Park H.-J."/>
            <person name="Ramirez L."/>
            <person name="Alfaro M."/>
            <person name="Sun H."/>
            <person name="Tritt A."/>
            <person name="Yoshinaga Y."/>
            <person name="Zwiers L.-H."/>
            <person name="Turgeon B."/>
            <person name="Goodwin S."/>
            <person name="Spatafora J."/>
            <person name="Crous P."/>
            <person name="Grigoriev I."/>
        </authorList>
    </citation>
    <scope>NUCLEOTIDE SEQUENCE</scope>
    <source>
        <strain evidence="2">CBS 379.55</strain>
    </source>
</reference>
<organism evidence="2 3">
    <name type="scientific">Westerdykella ornata</name>
    <dbReference type="NCBI Taxonomy" id="318751"/>
    <lineage>
        <taxon>Eukaryota</taxon>
        <taxon>Fungi</taxon>
        <taxon>Dikarya</taxon>
        <taxon>Ascomycota</taxon>
        <taxon>Pezizomycotina</taxon>
        <taxon>Dothideomycetes</taxon>
        <taxon>Pleosporomycetidae</taxon>
        <taxon>Pleosporales</taxon>
        <taxon>Sporormiaceae</taxon>
        <taxon>Westerdykella</taxon>
    </lineage>
</organism>
<dbReference type="AlphaFoldDB" id="A0A6A6JHU0"/>
<name>A0A6A6JHU0_WESOR</name>
<evidence type="ECO:0000313" key="2">
    <source>
        <dbReference type="EMBL" id="KAF2275764.1"/>
    </source>
</evidence>
<accession>A0A6A6JHU0</accession>
<dbReference type="EMBL" id="ML986496">
    <property type="protein sequence ID" value="KAF2275764.1"/>
    <property type="molecule type" value="Genomic_DNA"/>
</dbReference>
<evidence type="ECO:0000313" key="3">
    <source>
        <dbReference type="Proteomes" id="UP000800097"/>
    </source>
</evidence>
<dbReference type="Proteomes" id="UP000800097">
    <property type="component" value="Unassembled WGS sequence"/>
</dbReference>
<dbReference type="RefSeq" id="XP_033653303.1">
    <property type="nucleotide sequence ID" value="XM_033802727.1"/>
</dbReference>
<evidence type="ECO:0000256" key="1">
    <source>
        <dbReference type="SAM" id="MobiDB-lite"/>
    </source>
</evidence>
<proteinExistence type="predicted"/>
<feature type="region of interest" description="Disordered" evidence="1">
    <location>
        <begin position="1"/>
        <end position="22"/>
    </location>
</feature>
<gene>
    <name evidence="2" type="ORF">EI97DRAFT_501909</name>
</gene>
<keyword evidence="3" id="KW-1185">Reference proteome</keyword>